<evidence type="ECO:0000256" key="1">
    <source>
        <dbReference type="ARBA" id="ARBA00022603"/>
    </source>
</evidence>
<dbReference type="GO" id="GO:0031167">
    <property type="term" value="P:rRNA methylation"/>
    <property type="evidence" value="ECO:0007669"/>
    <property type="project" value="InterPro"/>
</dbReference>
<dbReference type="InterPro" id="IPR004398">
    <property type="entry name" value="RNA_MeTrfase_RsmD"/>
</dbReference>
<organism evidence="3 4">
    <name type="scientific">Neisseria elongata subsp. glycolytica ATCC 29315</name>
    <dbReference type="NCBI Taxonomy" id="546263"/>
    <lineage>
        <taxon>Bacteria</taxon>
        <taxon>Pseudomonadati</taxon>
        <taxon>Pseudomonadota</taxon>
        <taxon>Betaproteobacteria</taxon>
        <taxon>Neisseriales</taxon>
        <taxon>Neisseriaceae</taxon>
        <taxon>Neisseria</taxon>
    </lineage>
</organism>
<dbReference type="InterPro" id="IPR029063">
    <property type="entry name" value="SAM-dependent_MTases_sf"/>
</dbReference>
<proteinExistence type="predicted"/>
<evidence type="ECO:0000256" key="2">
    <source>
        <dbReference type="ARBA" id="ARBA00022679"/>
    </source>
</evidence>
<reference evidence="4" key="1">
    <citation type="submission" date="2014-05" db="EMBL/GenBank/DDBJ databases">
        <title>Complete Genome sequence of Neisseria elongata subsp. glycolytica.</title>
        <authorList>
            <person name="Veyrier F.J."/>
            <person name="Taha M.-K."/>
        </authorList>
    </citation>
    <scope>NUCLEOTIDE SEQUENCE [LARGE SCALE GENOMIC DNA]</scope>
    <source>
        <strain evidence="4">ATCC 29315</strain>
    </source>
</reference>
<dbReference type="Gene3D" id="3.40.50.150">
    <property type="entry name" value="Vaccinia Virus protein VP39"/>
    <property type="match status" value="1"/>
</dbReference>
<reference evidence="3 4" key="2">
    <citation type="journal article" date="2015" name="PLoS Genet.">
        <title>Common Cell Shape Evolution of Two Nasopharyngeal Pathogens.</title>
        <authorList>
            <person name="Veyrier F.J."/>
            <person name="Biais N."/>
            <person name="Morales P."/>
            <person name="Belkacem N."/>
            <person name="Guilhen C."/>
            <person name="Ranjeva S."/>
            <person name="Sismeiro O."/>
            <person name="Pehau-Arnaudet G."/>
            <person name="Rocha E.P."/>
            <person name="Werts C."/>
            <person name="Taha M.K."/>
            <person name="Boneca I.G."/>
        </authorList>
    </citation>
    <scope>NUCLEOTIDE SEQUENCE [LARGE SCALE GENOMIC DNA]</scope>
    <source>
        <strain evidence="3 4">ATCC 29315</strain>
    </source>
</reference>
<dbReference type="EMBL" id="CP007726">
    <property type="protein sequence ID" value="AJE17607.1"/>
    <property type="molecule type" value="Genomic_DNA"/>
</dbReference>
<name>A0A0B5CF74_NEIEG</name>
<accession>A0A0B5CF74</accession>
<dbReference type="PATRIC" id="fig|546263.7.peg.226"/>
<protein>
    <submittedName>
        <fullName evidence="3">Lactate dehydrogenase</fullName>
    </submittedName>
</protein>
<dbReference type="HOGENOM" id="CLU_075826_2_0_4"/>
<dbReference type="Proteomes" id="UP000031392">
    <property type="component" value="Chromosome"/>
</dbReference>
<dbReference type="PANTHER" id="PTHR43542:SF1">
    <property type="entry name" value="METHYLTRANSFERASE"/>
    <property type="match status" value="1"/>
</dbReference>
<dbReference type="CDD" id="cd02440">
    <property type="entry name" value="AdoMet_MTases"/>
    <property type="match status" value="1"/>
</dbReference>
<keyword evidence="2" id="KW-0808">Transferase</keyword>
<dbReference type="PIRSF" id="PIRSF004553">
    <property type="entry name" value="CHP00095"/>
    <property type="match status" value="1"/>
</dbReference>
<dbReference type="PROSITE" id="PS00092">
    <property type="entry name" value="N6_MTASE"/>
    <property type="match status" value="1"/>
</dbReference>
<dbReference type="RefSeq" id="WP_041961234.1">
    <property type="nucleotide sequence ID" value="NZ_CP007726.1"/>
</dbReference>
<dbReference type="Pfam" id="PF03602">
    <property type="entry name" value="Cons_hypoth95"/>
    <property type="match status" value="1"/>
</dbReference>
<sequence>MASNKHDKHNNQVRIIGGQCRGRKLTFSSADGLRPTPDSVRERLFNWLGQDLTGLKILDLFAGSGALGFEAASRNAAEVAMVEINRNTFQNLQKHIRQFGWQEKITLHQQSAVVFLQATNRSFDVVFLDPPFNWTQWQDLFPLLRECLKENAFVYIEAGSLPEYPDWLEHYRDGRSGLSRFVLLRKVSV</sequence>
<keyword evidence="1" id="KW-0489">Methyltransferase</keyword>
<evidence type="ECO:0000313" key="3">
    <source>
        <dbReference type="EMBL" id="AJE17607.1"/>
    </source>
</evidence>
<dbReference type="InterPro" id="IPR002052">
    <property type="entry name" value="DNA_methylase_N6_adenine_CS"/>
</dbReference>
<keyword evidence="4" id="KW-1185">Reference proteome</keyword>
<gene>
    <name evidence="3" type="ORF">NELON_01060</name>
</gene>
<dbReference type="GO" id="GO:0003676">
    <property type="term" value="F:nucleic acid binding"/>
    <property type="evidence" value="ECO:0007669"/>
    <property type="project" value="InterPro"/>
</dbReference>
<evidence type="ECO:0000313" key="4">
    <source>
        <dbReference type="Proteomes" id="UP000031392"/>
    </source>
</evidence>
<dbReference type="KEGG" id="nel:NELON_01060"/>
<dbReference type="PANTHER" id="PTHR43542">
    <property type="entry name" value="METHYLTRANSFERASE"/>
    <property type="match status" value="1"/>
</dbReference>
<dbReference type="AlphaFoldDB" id="A0A0B5CF74"/>
<dbReference type="NCBIfam" id="TIGR00095">
    <property type="entry name" value="16S rRNA (guanine(966)-N(2))-methyltransferase RsmD"/>
    <property type="match status" value="1"/>
</dbReference>
<dbReference type="SUPFAM" id="SSF53335">
    <property type="entry name" value="S-adenosyl-L-methionine-dependent methyltransferases"/>
    <property type="match status" value="1"/>
</dbReference>
<dbReference type="GO" id="GO:0008168">
    <property type="term" value="F:methyltransferase activity"/>
    <property type="evidence" value="ECO:0007669"/>
    <property type="project" value="UniProtKB-KW"/>
</dbReference>